<keyword evidence="2" id="KW-1185">Reference proteome</keyword>
<accession>A0ACB9YUR3</accession>
<name>A0ACB9YUR3_9PEZI</name>
<dbReference type="EMBL" id="MU393520">
    <property type="protein sequence ID" value="KAI4862693.1"/>
    <property type="molecule type" value="Genomic_DNA"/>
</dbReference>
<dbReference type="Proteomes" id="UP001497700">
    <property type="component" value="Unassembled WGS sequence"/>
</dbReference>
<organism evidence="1 2">
    <name type="scientific">Hypoxylon rubiginosum</name>
    <dbReference type="NCBI Taxonomy" id="110542"/>
    <lineage>
        <taxon>Eukaryota</taxon>
        <taxon>Fungi</taxon>
        <taxon>Dikarya</taxon>
        <taxon>Ascomycota</taxon>
        <taxon>Pezizomycotina</taxon>
        <taxon>Sordariomycetes</taxon>
        <taxon>Xylariomycetidae</taxon>
        <taxon>Xylariales</taxon>
        <taxon>Hypoxylaceae</taxon>
        <taxon>Hypoxylon</taxon>
    </lineage>
</organism>
<evidence type="ECO:0000313" key="2">
    <source>
        <dbReference type="Proteomes" id="UP001497700"/>
    </source>
</evidence>
<sequence length="253" mass="29119">MDSFPLFGKLPPEIQLQIWDEYFKTRLVHKIGITKADEELNHPRILRSYTHAAVDPASRHQVSMGAVRGGMLANRVAYEVFKANYHVLTLGFQKSQLDSSIPQFPLNVSRDLVYLINIHPILLSKICSQDRPYDGKVRHVAFLFNNQQRILPSRHPYWQYPWYSTTDGGAIFEEILLVMAASSIKIPKDQLLQGQLDEYGFVTWGSIASLPFLTSWETTPVELNFRDSEKSLKESEFPYSEMTKLRWAIDIDA</sequence>
<gene>
    <name evidence="1" type="ORF">F4820DRAFT_450707</name>
</gene>
<comment type="caution">
    <text evidence="1">The sequence shown here is derived from an EMBL/GenBank/DDBJ whole genome shotgun (WGS) entry which is preliminary data.</text>
</comment>
<evidence type="ECO:0000313" key="1">
    <source>
        <dbReference type="EMBL" id="KAI4862693.1"/>
    </source>
</evidence>
<protein>
    <submittedName>
        <fullName evidence="1">Uncharacterized protein</fullName>
    </submittedName>
</protein>
<reference evidence="1 2" key="1">
    <citation type="journal article" date="2022" name="New Phytol.">
        <title>Ecological generalism drives hyperdiversity of secondary metabolite gene clusters in xylarialean endophytes.</title>
        <authorList>
            <person name="Franco M.E.E."/>
            <person name="Wisecaver J.H."/>
            <person name="Arnold A.E."/>
            <person name="Ju Y.M."/>
            <person name="Slot J.C."/>
            <person name="Ahrendt S."/>
            <person name="Moore L.P."/>
            <person name="Eastman K.E."/>
            <person name="Scott K."/>
            <person name="Konkel Z."/>
            <person name="Mondo S.J."/>
            <person name="Kuo A."/>
            <person name="Hayes R.D."/>
            <person name="Haridas S."/>
            <person name="Andreopoulos B."/>
            <person name="Riley R."/>
            <person name="LaButti K."/>
            <person name="Pangilinan J."/>
            <person name="Lipzen A."/>
            <person name="Amirebrahimi M."/>
            <person name="Yan J."/>
            <person name="Adam C."/>
            <person name="Keymanesh K."/>
            <person name="Ng V."/>
            <person name="Louie K."/>
            <person name="Northen T."/>
            <person name="Drula E."/>
            <person name="Henrissat B."/>
            <person name="Hsieh H.M."/>
            <person name="Youens-Clark K."/>
            <person name="Lutzoni F."/>
            <person name="Miadlikowska J."/>
            <person name="Eastwood D.C."/>
            <person name="Hamelin R.C."/>
            <person name="Grigoriev I.V."/>
            <person name="U'Ren J.M."/>
        </authorList>
    </citation>
    <scope>NUCLEOTIDE SEQUENCE [LARGE SCALE GENOMIC DNA]</scope>
    <source>
        <strain evidence="1 2">CBS 119005</strain>
    </source>
</reference>
<proteinExistence type="predicted"/>